<protein>
    <submittedName>
        <fullName evidence="2">Uncharacterized protein</fullName>
    </submittedName>
</protein>
<dbReference type="EMBL" id="JACGWO010000003">
    <property type="protein sequence ID" value="KAK4433291.1"/>
    <property type="molecule type" value="Genomic_DNA"/>
</dbReference>
<dbReference type="SUPFAM" id="SSF57756">
    <property type="entry name" value="Retrovirus zinc finger-like domains"/>
    <property type="match status" value="1"/>
</dbReference>
<dbReference type="GO" id="GO:0008270">
    <property type="term" value="F:zinc ion binding"/>
    <property type="evidence" value="ECO:0007669"/>
    <property type="project" value="InterPro"/>
</dbReference>
<feature type="compositionally biased region" description="Basic and acidic residues" evidence="1">
    <location>
        <begin position="51"/>
        <end position="61"/>
    </location>
</feature>
<comment type="caution">
    <text evidence="2">The sequence shown here is derived from an EMBL/GenBank/DDBJ whole genome shotgun (WGS) entry which is preliminary data.</text>
</comment>
<reference evidence="2" key="2">
    <citation type="journal article" date="2024" name="Plant">
        <title>Genomic evolution and insights into agronomic trait innovations of Sesamum species.</title>
        <authorList>
            <person name="Miao H."/>
            <person name="Wang L."/>
            <person name="Qu L."/>
            <person name="Liu H."/>
            <person name="Sun Y."/>
            <person name="Le M."/>
            <person name="Wang Q."/>
            <person name="Wei S."/>
            <person name="Zheng Y."/>
            <person name="Lin W."/>
            <person name="Duan Y."/>
            <person name="Cao H."/>
            <person name="Xiong S."/>
            <person name="Wang X."/>
            <person name="Wei L."/>
            <person name="Li C."/>
            <person name="Ma Q."/>
            <person name="Ju M."/>
            <person name="Zhao R."/>
            <person name="Li G."/>
            <person name="Mu C."/>
            <person name="Tian Q."/>
            <person name="Mei H."/>
            <person name="Zhang T."/>
            <person name="Gao T."/>
            <person name="Zhang H."/>
        </authorList>
    </citation>
    <scope>NUCLEOTIDE SEQUENCE</scope>
    <source>
        <strain evidence="2">3651</strain>
    </source>
</reference>
<sequence length="109" mass="12816">MFKEKDLALMLLVSLPEEFEFLEMTLLHGKNDVSFREVCAALYSYKLRKKDNQRNSNRDAEALVVRGRSQNRPIGKEGRSKSKNKLSKDECTFCHEIDYWKKDCPKLEK</sequence>
<feature type="compositionally biased region" description="Basic and acidic residues" evidence="1">
    <location>
        <begin position="74"/>
        <end position="87"/>
    </location>
</feature>
<dbReference type="Gene3D" id="4.10.60.10">
    <property type="entry name" value="Zinc finger, CCHC-type"/>
    <property type="match status" value="1"/>
</dbReference>
<evidence type="ECO:0000313" key="2">
    <source>
        <dbReference type="EMBL" id="KAK4433291.1"/>
    </source>
</evidence>
<dbReference type="InterPro" id="IPR036875">
    <property type="entry name" value="Znf_CCHC_sf"/>
</dbReference>
<name>A0AAE1YNZ3_9LAMI</name>
<keyword evidence="3" id="KW-1185">Reference proteome</keyword>
<dbReference type="AlphaFoldDB" id="A0AAE1YNZ3"/>
<organism evidence="2 3">
    <name type="scientific">Sesamum alatum</name>
    <dbReference type="NCBI Taxonomy" id="300844"/>
    <lineage>
        <taxon>Eukaryota</taxon>
        <taxon>Viridiplantae</taxon>
        <taxon>Streptophyta</taxon>
        <taxon>Embryophyta</taxon>
        <taxon>Tracheophyta</taxon>
        <taxon>Spermatophyta</taxon>
        <taxon>Magnoliopsida</taxon>
        <taxon>eudicotyledons</taxon>
        <taxon>Gunneridae</taxon>
        <taxon>Pentapetalae</taxon>
        <taxon>asterids</taxon>
        <taxon>lamiids</taxon>
        <taxon>Lamiales</taxon>
        <taxon>Pedaliaceae</taxon>
        <taxon>Sesamum</taxon>
    </lineage>
</organism>
<gene>
    <name evidence="2" type="ORF">Salat_1091400</name>
</gene>
<evidence type="ECO:0000313" key="3">
    <source>
        <dbReference type="Proteomes" id="UP001293254"/>
    </source>
</evidence>
<proteinExistence type="predicted"/>
<dbReference type="Proteomes" id="UP001293254">
    <property type="component" value="Unassembled WGS sequence"/>
</dbReference>
<feature type="region of interest" description="Disordered" evidence="1">
    <location>
        <begin position="51"/>
        <end position="87"/>
    </location>
</feature>
<accession>A0AAE1YNZ3</accession>
<evidence type="ECO:0000256" key="1">
    <source>
        <dbReference type="SAM" id="MobiDB-lite"/>
    </source>
</evidence>
<reference evidence="2" key="1">
    <citation type="submission" date="2020-06" db="EMBL/GenBank/DDBJ databases">
        <authorList>
            <person name="Li T."/>
            <person name="Hu X."/>
            <person name="Zhang T."/>
            <person name="Song X."/>
            <person name="Zhang H."/>
            <person name="Dai N."/>
            <person name="Sheng W."/>
            <person name="Hou X."/>
            <person name="Wei L."/>
        </authorList>
    </citation>
    <scope>NUCLEOTIDE SEQUENCE</scope>
    <source>
        <strain evidence="2">3651</strain>
        <tissue evidence="2">Leaf</tissue>
    </source>
</reference>
<dbReference type="GO" id="GO:0003676">
    <property type="term" value="F:nucleic acid binding"/>
    <property type="evidence" value="ECO:0007669"/>
    <property type="project" value="InterPro"/>
</dbReference>